<evidence type="ECO:0000313" key="2">
    <source>
        <dbReference type="EMBL" id="ATU84003.1"/>
    </source>
</evidence>
<organism evidence="2">
    <name type="scientific">White spot syndrome virus</name>
    <dbReference type="NCBI Taxonomy" id="342409"/>
    <lineage>
        <taxon>Viruses</taxon>
        <taxon>Viruses incertae sedis</taxon>
        <taxon>Naldaviricetes</taxon>
        <taxon>Nimaviridae</taxon>
        <taxon>Whispovirus</taxon>
    </lineage>
</organism>
<dbReference type="EMBL" id="MF768985">
    <property type="protein sequence ID" value="ATU84003.1"/>
    <property type="molecule type" value="Genomic_DNA"/>
</dbReference>
<evidence type="ECO:0000256" key="1">
    <source>
        <dbReference type="SAM" id="Phobius"/>
    </source>
</evidence>
<feature type="transmembrane region" description="Helical" evidence="1">
    <location>
        <begin position="19"/>
        <end position="36"/>
    </location>
</feature>
<keyword evidence="1" id="KW-1133">Transmembrane helix</keyword>
<sequence>MEISCLISNLSSYVPHDPLSVQFLILILLLLFLLSVPEMLNVLVVVAATSGTICLLVCCYDCYLQCLIHS</sequence>
<protein>
    <submittedName>
        <fullName evidence="2">ORF1028</fullName>
    </submittedName>
</protein>
<accession>A0A2D3I6I9</accession>
<feature type="transmembrane region" description="Helical" evidence="1">
    <location>
        <begin position="42"/>
        <end position="64"/>
    </location>
</feature>
<proteinExistence type="predicted"/>
<keyword evidence="1" id="KW-0472">Membrane</keyword>
<reference evidence="2" key="1">
    <citation type="journal article" date="2018" name="Aquaculture">
        <title>Complete genome sequence of a white spot syndrome virus associated with a disease incursion in Australia.</title>
        <authorList>
            <person name="Oakey J."/>
            <person name="Smith C.S."/>
        </authorList>
    </citation>
    <scope>NUCLEOTIDE SEQUENCE [LARGE SCALE GENOMIC DNA]</scope>
    <source>
        <strain evidence="2">WSSV-AU</strain>
    </source>
</reference>
<name>A0A2D3I6I9_9VIRU</name>
<dbReference type="Proteomes" id="UP000267516">
    <property type="component" value="Segment"/>
</dbReference>
<keyword evidence="1" id="KW-0812">Transmembrane</keyword>